<feature type="non-terminal residue" evidence="3">
    <location>
        <position position="1114"/>
    </location>
</feature>
<feature type="region of interest" description="Disordered" evidence="1">
    <location>
        <begin position="677"/>
        <end position="697"/>
    </location>
</feature>
<dbReference type="InterPro" id="IPR001584">
    <property type="entry name" value="Integrase_cat-core"/>
</dbReference>
<feature type="compositionally biased region" description="Low complexity" evidence="1">
    <location>
        <begin position="164"/>
        <end position="173"/>
    </location>
</feature>
<dbReference type="EMBL" id="BKCJ010010059">
    <property type="protein sequence ID" value="GEU89884.1"/>
    <property type="molecule type" value="Genomic_DNA"/>
</dbReference>
<feature type="compositionally biased region" description="Polar residues" evidence="1">
    <location>
        <begin position="181"/>
        <end position="194"/>
    </location>
</feature>
<feature type="region of interest" description="Disordered" evidence="1">
    <location>
        <begin position="543"/>
        <end position="612"/>
    </location>
</feature>
<feature type="region of interest" description="Disordered" evidence="1">
    <location>
        <begin position="110"/>
        <end position="134"/>
    </location>
</feature>
<evidence type="ECO:0000313" key="3">
    <source>
        <dbReference type="EMBL" id="GEU89884.1"/>
    </source>
</evidence>
<accession>A0A6L2NZ61</accession>
<evidence type="ECO:0000256" key="1">
    <source>
        <dbReference type="SAM" id="MobiDB-lite"/>
    </source>
</evidence>
<dbReference type="GO" id="GO:0015074">
    <property type="term" value="P:DNA integration"/>
    <property type="evidence" value="ECO:0007669"/>
    <property type="project" value="InterPro"/>
</dbReference>
<dbReference type="InterPro" id="IPR039537">
    <property type="entry name" value="Retrotran_Ty1/copia-like"/>
</dbReference>
<dbReference type="Pfam" id="PF00665">
    <property type="entry name" value="rve"/>
    <property type="match status" value="1"/>
</dbReference>
<comment type="caution">
    <text evidence="3">The sequence shown here is derived from an EMBL/GenBank/DDBJ whole genome shotgun (WGS) entry which is preliminary data.</text>
</comment>
<dbReference type="GO" id="GO:0003676">
    <property type="term" value="F:nucleic acid binding"/>
    <property type="evidence" value="ECO:0007669"/>
    <property type="project" value="InterPro"/>
</dbReference>
<gene>
    <name evidence="3" type="ORF">Tci_061862</name>
</gene>
<feature type="compositionally biased region" description="Polar residues" evidence="1">
    <location>
        <begin position="543"/>
        <end position="572"/>
    </location>
</feature>
<dbReference type="InterPro" id="IPR036397">
    <property type="entry name" value="RNaseH_sf"/>
</dbReference>
<name>A0A6L2NZ61_TANCI</name>
<sequence length="1114" mass="126746">MHNNIMAAGSRDRPSMLATGRYPQCGPYKPNTVLVQDVAATSDSPAIPEHATVETPMNMSPKNKAYFKAEKEAIHLILIGIGDEIYSTVDSYQTAQEMWEAIERTHTTTRYKGKELAKPITSPSETASEEDIDPEQAQWDKDMQKNLALIAKYFKKIYKPTNNNLRTSSNSRNKNVDKTSWYKNDNQSGQFKNQRTMNVAGSKENVGSPVCSSLGFSVLTARNLVTLLRNAESQKGLKTLRIARKRCCCANKLRKVFHFKLSNNDWLKDTDEEIDEQELEAHYSYMNDQNDVKSDDERVALTNLKLDGESNNVWDSCLVALQNKQTEFEKYKAFNDRTVNYDKLERKLNETLGQLAQKDIEIKEEIVDNAWIKHSKDQFHAPTAQDMEILIQTCLMPLAIKTQNDNFIFVHELKQEMHADLKYVESLEKEINELEYDKAEFSNMYDMILQECKGKYVETKFDKPSVVRQPNAQQIPKPSALGKPTPFSDSIEKRYFSKTNSVLKTNVSKGLSKPVTAQTLPQTARQAVNTHVLKLGMYQIDNRTTQTRAPQSSQTVRNTNPRVSTSTGVNHKTNVRRPLHKSNQLKDKVVPNNSQVKPKKTQVEEHPRISSISNKTKSLTACNDSLNSRTSNVNAVCTTCGKCLVDSNHFACVMKMLNNVNARTKKPNIVLISSRKPKGHANKSVATPHKKKVASKSTNQKPQSYFRILYEKTKVAFQKSTYFVRDLQGNDLLTGNRRSDLYTISLQESISSTPLYLMAKASPTQSWLGHRILSHLNFDYINLLSKKDAVIGLPRLKFFKDQLCSFCELSKAKSSSFKSKAIPSLKGRLNLLHMDLCGPMRVASIIGKTYILVIIDDYSRYTWTLFLCSKDETPEVLKEFLTMIQRNLQASVITIRTDRGTKFLNKTLNAFLKKEGIEHQTYTARTPEQNGASDYDNSDPIPQLRNVFSSANAHVSLQQELDLLFGFLYDEFFTLTNIQTTSAPSTHTNVHAEENINHQVEEEHLLDDEFTNPFCASVQEVAESSSHNIGNSNVLTFNQPQVFEYRWTKDHPLEQVRGNPSRPVQTRRQLATNPKMCMFTLTMSTAEPKNIKEAMADFAWIEAMQEELYLFDRL</sequence>
<dbReference type="PROSITE" id="PS50994">
    <property type="entry name" value="INTEGRASE"/>
    <property type="match status" value="1"/>
</dbReference>
<dbReference type="SUPFAM" id="SSF53098">
    <property type="entry name" value="Ribonuclease H-like"/>
    <property type="match status" value="1"/>
</dbReference>
<organism evidence="3">
    <name type="scientific">Tanacetum cinerariifolium</name>
    <name type="common">Dalmatian daisy</name>
    <name type="synonym">Chrysanthemum cinerariifolium</name>
    <dbReference type="NCBI Taxonomy" id="118510"/>
    <lineage>
        <taxon>Eukaryota</taxon>
        <taxon>Viridiplantae</taxon>
        <taxon>Streptophyta</taxon>
        <taxon>Embryophyta</taxon>
        <taxon>Tracheophyta</taxon>
        <taxon>Spermatophyta</taxon>
        <taxon>Magnoliopsida</taxon>
        <taxon>eudicotyledons</taxon>
        <taxon>Gunneridae</taxon>
        <taxon>Pentapetalae</taxon>
        <taxon>asterids</taxon>
        <taxon>campanulids</taxon>
        <taxon>Asterales</taxon>
        <taxon>Asteraceae</taxon>
        <taxon>Asteroideae</taxon>
        <taxon>Anthemideae</taxon>
        <taxon>Anthemidinae</taxon>
        <taxon>Tanacetum</taxon>
    </lineage>
</organism>
<dbReference type="InterPro" id="IPR012337">
    <property type="entry name" value="RNaseH-like_sf"/>
</dbReference>
<feature type="region of interest" description="Disordered" evidence="1">
    <location>
        <begin position="164"/>
        <end position="194"/>
    </location>
</feature>
<protein>
    <recommendedName>
        <fullName evidence="2">Integrase catalytic domain-containing protein</fullName>
    </recommendedName>
</protein>
<dbReference type="InterPro" id="IPR025724">
    <property type="entry name" value="GAG-pre-integrase_dom"/>
</dbReference>
<proteinExistence type="predicted"/>
<dbReference type="Gene3D" id="3.30.420.10">
    <property type="entry name" value="Ribonuclease H-like superfamily/Ribonuclease H"/>
    <property type="match status" value="1"/>
</dbReference>
<evidence type="ECO:0000259" key="2">
    <source>
        <dbReference type="PROSITE" id="PS50994"/>
    </source>
</evidence>
<dbReference type="PANTHER" id="PTHR42648:SF21">
    <property type="entry name" value="CYSTEINE-RICH RLK (RECEPTOR-LIKE PROTEIN KINASE) 8"/>
    <property type="match status" value="1"/>
</dbReference>
<feature type="domain" description="Integrase catalytic" evidence="2">
    <location>
        <begin position="819"/>
        <end position="992"/>
    </location>
</feature>
<reference evidence="3" key="1">
    <citation type="journal article" date="2019" name="Sci. Rep.">
        <title>Draft genome of Tanacetum cinerariifolium, the natural source of mosquito coil.</title>
        <authorList>
            <person name="Yamashiro T."/>
            <person name="Shiraishi A."/>
            <person name="Satake H."/>
            <person name="Nakayama K."/>
        </authorList>
    </citation>
    <scope>NUCLEOTIDE SEQUENCE</scope>
</reference>
<dbReference type="Pfam" id="PF13976">
    <property type="entry name" value="gag_pre-integrs"/>
    <property type="match status" value="1"/>
</dbReference>
<dbReference type="PANTHER" id="PTHR42648">
    <property type="entry name" value="TRANSPOSASE, PUTATIVE-RELATED"/>
    <property type="match status" value="1"/>
</dbReference>
<dbReference type="AlphaFoldDB" id="A0A6L2NZ61"/>